<evidence type="ECO:0000313" key="7">
    <source>
        <dbReference type="Proteomes" id="UP000758155"/>
    </source>
</evidence>
<keyword evidence="3" id="KW-0157">Chromophore</keyword>
<dbReference type="EMBL" id="SWKV01000013">
    <property type="protein sequence ID" value="KAF3043122.1"/>
    <property type="molecule type" value="Genomic_DNA"/>
</dbReference>
<evidence type="ECO:0000256" key="1">
    <source>
        <dbReference type="ARBA" id="ARBA00022630"/>
    </source>
</evidence>
<dbReference type="InterPro" id="IPR035965">
    <property type="entry name" value="PAS-like_dom_sf"/>
</dbReference>
<protein>
    <recommendedName>
        <fullName evidence="5">PAC domain-containing protein</fullName>
    </recommendedName>
</protein>
<dbReference type="Gene3D" id="3.30.450.20">
    <property type="entry name" value="PAS domain"/>
    <property type="match status" value="1"/>
</dbReference>
<feature type="compositionally biased region" description="Basic and acidic residues" evidence="4">
    <location>
        <begin position="358"/>
        <end position="373"/>
    </location>
</feature>
<dbReference type="PROSITE" id="PS50113">
    <property type="entry name" value="PAC"/>
    <property type="match status" value="1"/>
</dbReference>
<feature type="region of interest" description="Disordered" evidence="4">
    <location>
        <begin position="1"/>
        <end position="42"/>
    </location>
</feature>
<keyword evidence="2" id="KW-0288">FMN</keyword>
<organism evidence="6 7">
    <name type="scientific">Didymella heteroderae</name>
    <dbReference type="NCBI Taxonomy" id="1769908"/>
    <lineage>
        <taxon>Eukaryota</taxon>
        <taxon>Fungi</taxon>
        <taxon>Dikarya</taxon>
        <taxon>Ascomycota</taxon>
        <taxon>Pezizomycotina</taxon>
        <taxon>Dothideomycetes</taxon>
        <taxon>Pleosporomycetidae</taxon>
        <taxon>Pleosporales</taxon>
        <taxon>Pleosporineae</taxon>
        <taxon>Didymellaceae</taxon>
        <taxon>Didymella</taxon>
    </lineage>
</organism>
<dbReference type="SUPFAM" id="SSF55785">
    <property type="entry name" value="PYP-like sensor domain (PAS domain)"/>
    <property type="match status" value="1"/>
</dbReference>
<feature type="region of interest" description="Disordered" evidence="4">
    <location>
        <begin position="541"/>
        <end position="632"/>
    </location>
</feature>
<evidence type="ECO:0000259" key="5">
    <source>
        <dbReference type="PROSITE" id="PS50113"/>
    </source>
</evidence>
<dbReference type="GO" id="GO:0005634">
    <property type="term" value="C:nucleus"/>
    <property type="evidence" value="ECO:0007669"/>
    <property type="project" value="TreeGrafter"/>
</dbReference>
<evidence type="ECO:0000313" key="6">
    <source>
        <dbReference type="EMBL" id="KAF3043122.1"/>
    </source>
</evidence>
<keyword evidence="7" id="KW-1185">Reference proteome</keyword>
<dbReference type="InterPro" id="IPR000014">
    <property type="entry name" value="PAS"/>
</dbReference>
<dbReference type="PANTHER" id="PTHR47429">
    <property type="entry name" value="PROTEIN TWIN LOV 1"/>
    <property type="match status" value="1"/>
</dbReference>
<dbReference type="PANTHER" id="PTHR47429:SF9">
    <property type="entry name" value="PAS DOMAIN-CONTAINING PROTEIN"/>
    <property type="match status" value="1"/>
</dbReference>
<evidence type="ECO:0000256" key="4">
    <source>
        <dbReference type="SAM" id="MobiDB-lite"/>
    </source>
</evidence>
<comment type="caution">
    <text evidence="6">The sequence shown here is derived from an EMBL/GenBank/DDBJ whole genome shotgun (WGS) entry which is preliminary data.</text>
</comment>
<evidence type="ECO:0000256" key="3">
    <source>
        <dbReference type="ARBA" id="ARBA00022991"/>
    </source>
</evidence>
<name>A0A9P4WW39_9PLEO</name>
<feature type="region of interest" description="Disordered" evidence="4">
    <location>
        <begin position="358"/>
        <end position="384"/>
    </location>
</feature>
<dbReference type="InterPro" id="IPR000700">
    <property type="entry name" value="PAS-assoc_C"/>
</dbReference>
<dbReference type="Proteomes" id="UP000758155">
    <property type="component" value="Unassembled WGS sequence"/>
</dbReference>
<feature type="compositionally biased region" description="Basic and acidic residues" evidence="4">
    <location>
        <begin position="570"/>
        <end position="605"/>
    </location>
</feature>
<reference evidence="6" key="1">
    <citation type="submission" date="2019-04" db="EMBL/GenBank/DDBJ databases">
        <title>Sequencing of skin fungus with MAO and IRED activity.</title>
        <authorList>
            <person name="Marsaioli A.J."/>
            <person name="Bonatto J.M.C."/>
            <person name="Reis Junior O."/>
        </authorList>
    </citation>
    <scope>NUCLEOTIDE SEQUENCE</scope>
    <source>
        <strain evidence="6">28M1</strain>
    </source>
</reference>
<sequence>MDGELNEALKDGFMVPSMPRIDSASEASDYEDAPTDDDTGYTLKPSRLSTDLEHAYDLSPPPPTNTDRRAEAIAEQLFSVEHLDVILKDNAQLQRFTTFLMRYRAHCVPTLVRYLDSQKALKAIQYANALADQITQQPSWPAKASAASLDPKFEQLSQRALDDLVAEALPAYVTFSVVDVVTELLNKEIMGKNTPVMRELVHGLAEVYCLSDPTQEGNPIVFASEEFYNATQYGSGYAIGKACRFLHGPKTDRRAIERMDKAVQAQQEVVETMVQYRQDGTPFLALVMVSPLKDNKGGVRYFIGARIDITQLVDGGKTMDSFHQLLTRNRPVTPVVDPLENRPTLKALRDFGDLLNDEEKGSMRDSETMRVDSRPSTPTARVPNSPLQRRFLGIEERISQDGLRSQYAGQVLGVYQNYILVRPYPSLRIIFTSPSLRVPGLCQSKLEDHIGGPEHIRDSLIEALAQGIGVTAKVSWLTRVNRPSTNLSIPHLSDDASIATTDDVVEGKARWIHCTPLTGSDGKVGVIMIIMVDKQDATHLPGMSSLPSMRSEGTIGPVPPRARARSHASFRSEHATPERWTPRERTSPSSVIKERPSVDGSRKSMDITVGHTTTPPGPARGASVVDPPTHKRGGSRLYADWMKEIREAQKRVDLFSTRLREHEVHDPALGSMARAVEVKAITGRGRTKKIGGTF</sequence>
<dbReference type="NCBIfam" id="TIGR00229">
    <property type="entry name" value="sensory_box"/>
    <property type="match status" value="1"/>
</dbReference>
<proteinExistence type="predicted"/>
<feature type="compositionally biased region" description="Acidic residues" evidence="4">
    <location>
        <begin position="28"/>
        <end position="39"/>
    </location>
</feature>
<gene>
    <name evidence="6" type="ORF">E8E12_001585</name>
</gene>
<keyword evidence="1" id="KW-0285">Flavoprotein</keyword>
<dbReference type="Pfam" id="PF13426">
    <property type="entry name" value="PAS_9"/>
    <property type="match status" value="1"/>
</dbReference>
<dbReference type="AlphaFoldDB" id="A0A9P4WW39"/>
<evidence type="ECO:0000256" key="2">
    <source>
        <dbReference type="ARBA" id="ARBA00022643"/>
    </source>
</evidence>
<feature type="domain" description="PAC" evidence="5">
    <location>
        <begin position="268"/>
        <end position="321"/>
    </location>
</feature>
<accession>A0A9P4WW39</accession>
<dbReference type="OrthoDB" id="447251at2759"/>